<reference evidence="1" key="1">
    <citation type="submission" date="2021-11" db="EMBL/GenBank/DDBJ databases">
        <authorList>
            <person name="Qingchun L."/>
            <person name="Dong Z."/>
            <person name="Zongwei Q."/>
            <person name="Jia Z."/>
            <person name="Duotao L."/>
        </authorList>
    </citation>
    <scope>NUCLEOTIDE SEQUENCE</scope>
    <source>
        <strain evidence="1">WLY-B-L2</strain>
    </source>
</reference>
<keyword evidence="2" id="KW-1185">Reference proteome</keyword>
<proteinExistence type="predicted"/>
<dbReference type="Proteomes" id="UP001165422">
    <property type="component" value="Unassembled WGS sequence"/>
</dbReference>
<accession>A0ABS8N9K0</accession>
<name>A0ABS8N9K0_9CLOT</name>
<evidence type="ECO:0000313" key="2">
    <source>
        <dbReference type="Proteomes" id="UP001165422"/>
    </source>
</evidence>
<gene>
    <name evidence="1" type="ORF">LN736_16875</name>
</gene>
<dbReference type="EMBL" id="JAJJPB010000035">
    <property type="protein sequence ID" value="MCC9296520.1"/>
    <property type="molecule type" value="Genomic_DNA"/>
</dbReference>
<dbReference type="RefSeq" id="WP_229982044.1">
    <property type="nucleotide sequence ID" value="NZ_JAJJPB010000035.1"/>
</dbReference>
<comment type="caution">
    <text evidence="1">The sequence shown here is derived from an EMBL/GenBank/DDBJ whole genome shotgun (WGS) entry which is preliminary data.</text>
</comment>
<evidence type="ECO:0008006" key="3">
    <source>
        <dbReference type="Google" id="ProtNLM"/>
    </source>
</evidence>
<organism evidence="1 2">
    <name type="scientific">Clostridium aromativorans</name>
    <dbReference type="NCBI Taxonomy" id="2836848"/>
    <lineage>
        <taxon>Bacteria</taxon>
        <taxon>Bacillati</taxon>
        <taxon>Bacillota</taxon>
        <taxon>Clostridia</taxon>
        <taxon>Eubacteriales</taxon>
        <taxon>Clostridiaceae</taxon>
        <taxon>Clostridium</taxon>
    </lineage>
</organism>
<sequence length="320" mass="37610">MNALVFNEYPIVINRVLAKIIGLNESIVLQQLNYWIENNKKKNINFHDGHYWTYNSMKKWHEDAFDFWSLDTLKRAFKSLENKELIITGNYNKEARDRTKWYTINFEKLEGISQCISAKCTNGKVQNAPMHKGNLPQPLPETSTEINTEISKDIDIPVEQEQQSLLDEKNASRDKIPYDEIFNAFNSICVSLPKVIKRTSDRCTNLKARWKEYKSMKPFITVFKMVEESDFLSGRNNKWAGCNFDWLMRKNKFIKVLEGHYRNAQELNNFKDRGNAVKSYRKLENEMQQRLLKENGDIESDENLDNRSIMEKIRNKAGDG</sequence>
<protein>
    <recommendedName>
        <fullName evidence="3">Replication protein</fullName>
    </recommendedName>
</protein>
<evidence type="ECO:0000313" key="1">
    <source>
        <dbReference type="EMBL" id="MCC9296520.1"/>
    </source>
</evidence>